<organism evidence="15 16">
    <name type="scientific">Tigriopus californicus</name>
    <name type="common">Marine copepod</name>
    <dbReference type="NCBI Taxonomy" id="6832"/>
    <lineage>
        <taxon>Eukaryota</taxon>
        <taxon>Metazoa</taxon>
        <taxon>Ecdysozoa</taxon>
        <taxon>Arthropoda</taxon>
        <taxon>Crustacea</taxon>
        <taxon>Multicrustacea</taxon>
        <taxon>Hexanauplia</taxon>
        <taxon>Copepoda</taxon>
        <taxon>Harpacticoida</taxon>
        <taxon>Harpacticidae</taxon>
        <taxon>Tigriopus</taxon>
    </lineage>
</organism>
<feature type="region of interest" description="Disordered" evidence="12">
    <location>
        <begin position="1"/>
        <end position="21"/>
    </location>
</feature>
<keyword evidence="10 13" id="KW-0472">Membrane</keyword>
<proteinExistence type="predicted"/>
<keyword evidence="5" id="KW-0378">Hydrolase</keyword>
<dbReference type="InterPro" id="IPR027094">
    <property type="entry name" value="Mitofusin_fam"/>
</dbReference>
<dbReference type="PANTHER" id="PTHR10465">
    <property type="entry name" value="TRANSMEMBRANE GTPASE FZO1"/>
    <property type="match status" value="1"/>
</dbReference>
<comment type="subcellular location">
    <subcellularLocation>
        <location evidence="1">Mitochondrion outer membrane</location>
        <topology evidence="1">Multi-pass membrane protein</topology>
    </subcellularLocation>
</comment>
<keyword evidence="4" id="KW-1000">Mitochondrion outer membrane</keyword>
<dbReference type="Proteomes" id="UP000318571">
    <property type="component" value="Chromosome 1"/>
</dbReference>
<sequence>MSDTLLRSQMSHDPYVAPTGDASLLHNGKMAASPPTSSSASTSAAGFGAHASAANSPLQLFVRAKRKINEIYGEVGDYVSSAHRFLTVTSSGVTSDLAVVSPENKKLVSDHDRKVSSIREVLRRDHMKVVFFGRTSNGKSTAINALLGDRILPMGIGHTTSCFLQIEGTDEKEAYVVTEVQPDQRQSLTSLSQLGNALCEEKLDASAKVRIIWPKDKCPMLAQEVVIIDSPGIDVESDLDDWIDKFCLDSDVFVLVANAESTLMLTEKKFFHKVSERLSNPNIFIIHNRSDAFAGEEMQHEVKAQHSQRAQAFLVQELNVCNRSEAEDRIYFISAKEALQARLQEAKGQPPQISTEDFFTRYLEFQKFEKNFASCLSSTAVKTKFAQHTARGQSIVNSVSQILLDIHHRSQKRQQSQVALRKEIGDRLDSTEKQLEQMTHEMKEKIHQITEDVEYKVGKALSEEIRRLSVLVDEFSDPFHPDPLVINVYKSKLNHHIENGLGSNLKARLSSDLQLNMDAHQHEMIERMSALIPEDRQQISRTILPRREAFEVLYHLHCDNLCSDFQEDLRFHFSLGLTSLIQRFMGGHGGHKRHHASRSGDASLSRSLNTTSSPHTPPLTNEFIAPQDDWSLVSKIAIASLTSQGTMGGLLAGGLLFKTVGWRVILVTGAVYGSLYFYERLTWTTQAKCRAFKQQYVDHAARKLRLIVDMTSANCSHQVQQELSSTFARLCHLVDENTNDMKDEIKTIDRSLRDLEESATRSKVLRNQASFIAHKLDIFEQTFLAEDED</sequence>
<dbReference type="Gene3D" id="3.40.50.300">
    <property type="entry name" value="P-loop containing nucleotide triphosphate hydrolases"/>
    <property type="match status" value="1"/>
</dbReference>
<keyword evidence="6 13" id="KW-1133">Transmembrane helix</keyword>
<evidence type="ECO:0000256" key="12">
    <source>
        <dbReference type="SAM" id="MobiDB-lite"/>
    </source>
</evidence>
<evidence type="ECO:0000256" key="1">
    <source>
        <dbReference type="ARBA" id="ARBA00004374"/>
    </source>
</evidence>
<evidence type="ECO:0000313" key="15">
    <source>
        <dbReference type="EMBL" id="TRY68375.1"/>
    </source>
</evidence>
<dbReference type="Gene3D" id="1.20.5.110">
    <property type="match status" value="1"/>
</dbReference>
<dbReference type="GO" id="GO:0003924">
    <property type="term" value="F:GTPase activity"/>
    <property type="evidence" value="ECO:0007669"/>
    <property type="project" value="InterPro"/>
</dbReference>
<dbReference type="GO" id="GO:0005741">
    <property type="term" value="C:mitochondrial outer membrane"/>
    <property type="evidence" value="ECO:0007669"/>
    <property type="project" value="UniProtKB-SubCell"/>
</dbReference>
<evidence type="ECO:0000259" key="14">
    <source>
        <dbReference type="PROSITE" id="PS51718"/>
    </source>
</evidence>
<evidence type="ECO:0000256" key="8">
    <source>
        <dbReference type="ARBA" id="ARBA00023128"/>
    </source>
</evidence>
<evidence type="ECO:0000256" key="10">
    <source>
        <dbReference type="ARBA" id="ARBA00023136"/>
    </source>
</evidence>
<keyword evidence="8" id="KW-0496">Mitochondrion</keyword>
<protein>
    <recommendedName>
        <fullName evidence="14">Dynamin-type G domain-containing protein</fullName>
    </recommendedName>
</protein>
<dbReference type="InterPro" id="IPR030381">
    <property type="entry name" value="G_DYNAMIN_dom"/>
</dbReference>
<evidence type="ECO:0000256" key="2">
    <source>
        <dbReference type="ARBA" id="ARBA00022692"/>
    </source>
</evidence>
<feature type="coiled-coil region" evidence="11">
    <location>
        <begin position="421"/>
        <end position="448"/>
    </location>
</feature>
<evidence type="ECO:0000256" key="11">
    <source>
        <dbReference type="SAM" id="Coils"/>
    </source>
</evidence>
<name>A0A553NSG0_TIGCA</name>
<evidence type="ECO:0000256" key="6">
    <source>
        <dbReference type="ARBA" id="ARBA00022989"/>
    </source>
</evidence>
<evidence type="ECO:0000256" key="5">
    <source>
        <dbReference type="ARBA" id="ARBA00022801"/>
    </source>
</evidence>
<dbReference type="OMA" id="YRINCES"/>
<gene>
    <name evidence="15" type="ORF">TCAL_12210</name>
</gene>
<dbReference type="Pfam" id="PF04799">
    <property type="entry name" value="Fzo_mitofusin"/>
    <property type="match status" value="1"/>
</dbReference>
<evidence type="ECO:0000256" key="9">
    <source>
        <dbReference type="ARBA" id="ARBA00023134"/>
    </source>
</evidence>
<feature type="domain" description="Dynamin-type G" evidence="14">
    <location>
        <begin position="123"/>
        <end position="369"/>
    </location>
</feature>
<keyword evidence="7 11" id="KW-0175">Coiled coil</keyword>
<dbReference type="InterPro" id="IPR027417">
    <property type="entry name" value="P-loop_NTPase"/>
</dbReference>
<evidence type="ECO:0000313" key="16">
    <source>
        <dbReference type="Proteomes" id="UP000318571"/>
    </source>
</evidence>
<evidence type="ECO:0000256" key="4">
    <source>
        <dbReference type="ARBA" id="ARBA00022787"/>
    </source>
</evidence>
<dbReference type="GO" id="GO:0051646">
    <property type="term" value="P:mitochondrion localization"/>
    <property type="evidence" value="ECO:0007669"/>
    <property type="project" value="TreeGrafter"/>
</dbReference>
<dbReference type="SUPFAM" id="SSF52540">
    <property type="entry name" value="P-loop containing nucleoside triphosphate hydrolases"/>
    <property type="match status" value="1"/>
</dbReference>
<dbReference type="FunFam" id="3.40.50.300:FF:002843">
    <property type="entry name" value="Mitofusin 2"/>
    <property type="match status" value="1"/>
</dbReference>
<accession>A0A553NSG0</accession>
<keyword evidence="9" id="KW-0342">GTP-binding</keyword>
<feature type="compositionally biased region" description="Polar residues" evidence="12">
    <location>
        <begin position="600"/>
        <end position="614"/>
    </location>
</feature>
<dbReference type="GO" id="GO:0005525">
    <property type="term" value="F:GTP binding"/>
    <property type="evidence" value="ECO:0007669"/>
    <property type="project" value="UniProtKB-KW"/>
</dbReference>
<dbReference type="EMBL" id="VCGU01000010">
    <property type="protein sequence ID" value="TRY68375.1"/>
    <property type="molecule type" value="Genomic_DNA"/>
</dbReference>
<dbReference type="SUPFAM" id="SSF111479">
    <property type="entry name" value="Fzo-like conserved region"/>
    <property type="match status" value="1"/>
</dbReference>
<dbReference type="InterPro" id="IPR045063">
    <property type="entry name" value="Dynamin_N"/>
</dbReference>
<dbReference type="Pfam" id="PF00350">
    <property type="entry name" value="Dynamin_N"/>
    <property type="match status" value="1"/>
</dbReference>
<evidence type="ECO:0000256" key="7">
    <source>
        <dbReference type="ARBA" id="ARBA00023054"/>
    </source>
</evidence>
<dbReference type="CDD" id="cd09912">
    <property type="entry name" value="DLP_2"/>
    <property type="match status" value="1"/>
</dbReference>
<dbReference type="PROSITE" id="PS51718">
    <property type="entry name" value="G_DYNAMIN_2"/>
    <property type="match status" value="1"/>
</dbReference>
<reference evidence="15 16" key="1">
    <citation type="journal article" date="2018" name="Nat. Ecol. Evol.">
        <title>Genomic signatures of mitonuclear coevolution across populations of Tigriopus californicus.</title>
        <authorList>
            <person name="Barreto F.S."/>
            <person name="Watson E.T."/>
            <person name="Lima T.G."/>
            <person name="Willett C.S."/>
            <person name="Edmands S."/>
            <person name="Li W."/>
            <person name="Burton R.S."/>
        </authorList>
    </citation>
    <scope>NUCLEOTIDE SEQUENCE [LARGE SCALE GENOMIC DNA]</scope>
    <source>
        <strain evidence="15 16">San Diego</strain>
    </source>
</reference>
<comment type="caution">
    <text evidence="15">The sequence shown here is derived from an EMBL/GenBank/DDBJ whole genome shotgun (WGS) entry which is preliminary data.</text>
</comment>
<feature type="region of interest" description="Disordered" evidence="12">
    <location>
        <begin position="588"/>
        <end position="620"/>
    </location>
</feature>
<dbReference type="InterPro" id="IPR006884">
    <property type="entry name" value="Fzo/mitofusin_HR2"/>
</dbReference>
<feature type="compositionally biased region" description="Polar residues" evidence="12">
    <location>
        <begin position="1"/>
        <end position="11"/>
    </location>
</feature>
<keyword evidence="16" id="KW-1185">Reference proteome</keyword>
<keyword evidence="2 13" id="KW-0812">Transmembrane</keyword>
<evidence type="ECO:0000256" key="3">
    <source>
        <dbReference type="ARBA" id="ARBA00022741"/>
    </source>
</evidence>
<dbReference type="GO" id="GO:0008053">
    <property type="term" value="P:mitochondrial fusion"/>
    <property type="evidence" value="ECO:0007669"/>
    <property type="project" value="InterPro"/>
</dbReference>
<keyword evidence="3" id="KW-0547">Nucleotide-binding</keyword>
<feature type="transmembrane region" description="Helical" evidence="13">
    <location>
        <begin position="660"/>
        <end position="678"/>
    </location>
</feature>
<dbReference type="PANTHER" id="PTHR10465:SF3">
    <property type="entry name" value="TRANSMEMBRANE GTPASE MARF-RELATED"/>
    <property type="match status" value="1"/>
</dbReference>
<dbReference type="OrthoDB" id="6256226at2759"/>
<evidence type="ECO:0000256" key="13">
    <source>
        <dbReference type="SAM" id="Phobius"/>
    </source>
</evidence>
<dbReference type="AlphaFoldDB" id="A0A553NSG0"/>
<dbReference type="STRING" id="6832.A0A553NSG0"/>